<organism evidence="1 2">
    <name type="scientific">Elysia crispata</name>
    <name type="common">lettuce slug</name>
    <dbReference type="NCBI Taxonomy" id="231223"/>
    <lineage>
        <taxon>Eukaryota</taxon>
        <taxon>Metazoa</taxon>
        <taxon>Spiralia</taxon>
        <taxon>Lophotrochozoa</taxon>
        <taxon>Mollusca</taxon>
        <taxon>Gastropoda</taxon>
        <taxon>Heterobranchia</taxon>
        <taxon>Euthyneura</taxon>
        <taxon>Panpulmonata</taxon>
        <taxon>Sacoglossa</taxon>
        <taxon>Placobranchoidea</taxon>
        <taxon>Plakobranchidae</taxon>
        <taxon>Elysia</taxon>
    </lineage>
</organism>
<reference evidence="1" key="1">
    <citation type="journal article" date="2023" name="G3 (Bethesda)">
        <title>A reference genome for the long-term kleptoplast-retaining sea slug Elysia crispata morphotype clarki.</title>
        <authorList>
            <person name="Eastman K.E."/>
            <person name="Pendleton A.L."/>
            <person name="Shaikh M.A."/>
            <person name="Suttiyut T."/>
            <person name="Ogas R."/>
            <person name="Tomko P."/>
            <person name="Gavelis G."/>
            <person name="Widhalm J.R."/>
            <person name="Wisecaver J.H."/>
        </authorList>
    </citation>
    <scope>NUCLEOTIDE SEQUENCE</scope>
    <source>
        <strain evidence="1">ECLA1</strain>
    </source>
</reference>
<keyword evidence="2" id="KW-1185">Reference proteome</keyword>
<dbReference type="Proteomes" id="UP001283361">
    <property type="component" value="Unassembled WGS sequence"/>
</dbReference>
<dbReference type="AlphaFoldDB" id="A0AAE0YND0"/>
<accession>A0AAE0YND0</accession>
<comment type="caution">
    <text evidence="1">The sequence shown here is derived from an EMBL/GenBank/DDBJ whole genome shotgun (WGS) entry which is preliminary data.</text>
</comment>
<evidence type="ECO:0000313" key="2">
    <source>
        <dbReference type="Proteomes" id="UP001283361"/>
    </source>
</evidence>
<dbReference type="EMBL" id="JAWDGP010005809">
    <property type="protein sequence ID" value="KAK3751726.1"/>
    <property type="molecule type" value="Genomic_DNA"/>
</dbReference>
<gene>
    <name evidence="1" type="ORF">RRG08_065632</name>
</gene>
<sequence>MVVLSSLCRLSGESWTKPVQTPQLYTMFGMKSQWDWEKTLKVSPHRYPVTQGRVAVARVNQACECKCCGIGPIVAGQSSELTLQPPHCKLSGPAAGLQRSVHESEGM</sequence>
<evidence type="ECO:0000313" key="1">
    <source>
        <dbReference type="EMBL" id="KAK3751726.1"/>
    </source>
</evidence>
<proteinExistence type="predicted"/>
<name>A0AAE0YND0_9GAST</name>
<protein>
    <submittedName>
        <fullName evidence="1">Uncharacterized protein</fullName>
    </submittedName>
</protein>